<sequence length="392" mass="41040">MTSVLFVHGTGVREPGFSSLYERFSAELGGLAPSLHVSPYRWGEELGARLGAGGLSVPYTTGRNRGGLGESVPEGDEVEAWAELYRDPLAELALAAAGSRTRAELPPGAPLPDERPRALLSALAGQVDAIETGAGLVGAGLAAAVTELSRSPLLGPAATAVPDDEELARLLARALVAAAFAAALADDAPVLPDGTARDAAVAALAQRMGARPDGSERGIGALVARPALRLASRHAVRRRRALTEATHPAAADIMLYLARGEPLRRGLRDLVEELEPPVIVVGHSLGGIIGLDTLITTPLPQVRLLVTVGSQGPFLYESGALPGLVHPQPLPDHVPAWLNLYDRRDLLGYVGAPLFPGRVSDIEVDNGQPFPASHSAYWTNPAVYRAIAERLP</sequence>
<evidence type="ECO:0000313" key="2">
    <source>
        <dbReference type="Proteomes" id="UP000400924"/>
    </source>
</evidence>
<comment type="caution">
    <text evidence="1">The sequence shown here is derived from an EMBL/GenBank/DDBJ whole genome shotgun (WGS) entry which is preliminary data.</text>
</comment>
<dbReference type="Proteomes" id="UP000400924">
    <property type="component" value="Unassembled WGS sequence"/>
</dbReference>
<dbReference type="RefSeq" id="WP_152773086.1">
    <property type="nucleotide sequence ID" value="NZ_VJZC01000151.1"/>
</dbReference>
<dbReference type="Gene3D" id="3.40.50.1820">
    <property type="entry name" value="alpha/beta hydrolase"/>
    <property type="match status" value="1"/>
</dbReference>
<keyword evidence="2" id="KW-1185">Reference proteome</keyword>
<protein>
    <submittedName>
        <fullName evidence="1">Uncharacterized protein</fullName>
    </submittedName>
</protein>
<dbReference type="EMBL" id="VJZC01000151">
    <property type="protein sequence ID" value="MPY59605.1"/>
    <property type="molecule type" value="Genomic_DNA"/>
</dbReference>
<dbReference type="OrthoDB" id="145361at2"/>
<organism evidence="1 2">
    <name type="scientific">Streptomyces spongiae</name>
    <dbReference type="NCBI Taxonomy" id="565072"/>
    <lineage>
        <taxon>Bacteria</taxon>
        <taxon>Bacillati</taxon>
        <taxon>Actinomycetota</taxon>
        <taxon>Actinomycetes</taxon>
        <taxon>Kitasatosporales</taxon>
        <taxon>Streptomycetaceae</taxon>
        <taxon>Streptomyces</taxon>
    </lineage>
</organism>
<reference evidence="1 2" key="1">
    <citation type="submission" date="2019-07" db="EMBL/GenBank/DDBJ databases">
        <title>New species of Amycolatopsis and Streptomyces.</title>
        <authorList>
            <person name="Duangmal K."/>
            <person name="Teo W.F.A."/>
            <person name="Lipun K."/>
        </authorList>
    </citation>
    <scope>NUCLEOTIDE SEQUENCE [LARGE SCALE GENOMIC DNA]</scope>
    <source>
        <strain evidence="1 2">NBRC 106415</strain>
    </source>
</reference>
<evidence type="ECO:0000313" key="1">
    <source>
        <dbReference type="EMBL" id="MPY59605.1"/>
    </source>
</evidence>
<accession>A0A5N8XLY5</accession>
<dbReference type="SUPFAM" id="SSF53474">
    <property type="entry name" value="alpha/beta-Hydrolases"/>
    <property type="match status" value="1"/>
</dbReference>
<dbReference type="InterPro" id="IPR029058">
    <property type="entry name" value="AB_hydrolase_fold"/>
</dbReference>
<name>A0A5N8XLY5_9ACTN</name>
<proteinExistence type="predicted"/>
<dbReference type="AlphaFoldDB" id="A0A5N8XLY5"/>
<gene>
    <name evidence="1" type="ORF">FNH08_21290</name>
</gene>